<evidence type="ECO:0000256" key="4">
    <source>
        <dbReference type="ARBA" id="ARBA00023128"/>
    </source>
</evidence>
<keyword evidence="5" id="KW-0687">Ribonucleoprotein</keyword>
<evidence type="ECO:0000313" key="7">
    <source>
        <dbReference type="EMBL" id="KAJ4467475.1"/>
    </source>
</evidence>
<gene>
    <name evidence="7" type="ORF">C8J55DRAFT_438822</name>
</gene>
<dbReference type="GO" id="GO:0003735">
    <property type="term" value="F:structural constituent of ribosome"/>
    <property type="evidence" value="ECO:0007669"/>
    <property type="project" value="InterPro"/>
</dbReference>
<dbReference type="InterPro" id="IPR007740">
    <property type="entry name" value="Ribosomal_mL49"/>
</dbReference>
<dbReference type="PANTHER" id="PTHR13477:SF0">
    <property type="entry name" value="LARGE RIBOSOMAL SUBUNIT PROTEIN ML49"/>
    <property type="match status" value="1"/>
</dbReference>
<evidence type="ECO:0000256" key="5">
    <source>
        <dbReference type="ARBA" id="ARBA00023274"/>
    </source>
</evidence>
<evidence type="ECO:0000256" key="6">
    <source>
        <dbReference type="ARBA" id="ARBA00035191"/>
    </source>
</evidence>
<keyword evidence="3 7" id="KW-0689">Ribosomal protein</keyword>
<comment type="subcellular location">
    <subcellularLocation>
        <location evidence="1">Mitochondrion</location>
    </subcellularLocation>
</comment>
<evidence type="ECO:0000313" key="8">
    <source>
        <dbReference type="Proteomes" id="UP001150238"/>
    </source>
</evidence>
<organism evidence="7 8">
    <name type="scientific">Lentinula lateritia</name>
    <dbReference type="NCBI Taxonomy" id="40482"/>
    <lineage>
        <taxon>Eukaryota</taxon>
        <taxon>Fungi</taxon>
        <taxon>Dikarya</taxon>
        <taxon>Basidiomycota</taxon>
        <taxon>Agaricomycotina</taxon>
        <taxon>Agaricomycetes</taxon>
        <taxon>Agaricomycetidae</taxon>
        <taxon>Agaricales</taxon>
        <taxon>Marasmiineae</taxon>
        <taxon>Omphalotaceae</taxon>
        <taxon>Lentinula</taxon>
    </lineage>
</organism>
<evidence type="ECO:0000256" key="3">
    <source>
        <dbReference type="ARBA" id="ARBA00022980"/>
    </source>
</evidence>
<dbReference type="Proteomes" id="UP001150238">
    <property type="component" value="Unassembled WGS sequence"/>
</dbReference>
<comment type="caution">
    <text evidence="7">The sequence shown here is derived from an EMBL/GenBank/DDBJ whole genome shotgun (WGS) entry which is preliminary data.</text>
</comment>
<protein>
    <recommendedName>
        <fullName evidence="6">Large ribosomal subunit protein mL49</fullName>
    </recommendedName>
</protein>
<sequence>MLFRLKSFGLPRSLPAATRSLSSPTQQPLVHQPYFVPRNSNGSLPVYTDIRNGGTRLLLTIRNIDGNITAFAKELSDGLFPPGSPEASRLKVSVSRSKHLIIQGGTGRWKHNIIDWLLQKGF</sequence>
<proteinExistence type="inferred from homology"/>
<dbReference type="EMBL" id="JANVFS010000041">
    <property type="protein sequence ID" value="KAJ4467475.1"/>
    <property type="molecule type" value="Genomic_DNA"/>
</dbReference>
<dbReference type="GO" id="GO:0006412">
    <property type="term" value="P:translation"/>
    <property type="evidence" value="ECO:0007669"/>
    <property type="project" value="InterPro"/>
</dbReference>
<dbReference type="Gene3D" id="3.30.780.10">
    <property type="entry name" value="SUI1-like domain"/>
    <property type="match status" value="1"/>
</dbReference>
<keyword evidence="4" id="KW-0496">Mitochondrion</keyword>
<evidence type="ECO:0000256" key="2">
    <source>
        <dbReference type="ARBA" id="ARBA00005677"/>
    </source>
</evidence>
<dbReference type="Pfam" id="PF05046">
    <property type="entry name" value="Img2"/>
    <property type="match status" value="1"/>
</dbReference>
<accession>A0A9W8ZUV1</accession>
<reference evidence="7" key="2">
    <citation type="journal article" date="2023" name="Proc. Natl. Acad. Sci. U.S.A.">
        <title>A global phylogenomic analysis of the shiitake genus Lentinula.</title>
        <authorList>
            <person name="Sierra-Patev S."/>
            <person name="Min B."/>
            <person name="Naranjo-Ortiz M."/>
            <person name="Looney B."/>
            <person name="Konkel Z."/>
            <person name="Slot J.C."/>
            <person name="Sakamoto Y."/>
            <person name="Steenwyk J.L."/>
            <person name="Rokas A."/>
            <person name="Carro J."/>
            <person name="Camarero S."/>
            <person name="Ferreira P."/>
            <person name="Molpeceres G."/>
            <person name="Ruiz-Duenas F.J."/>
            <person name="Serrano A."/>
            <person name="Henrissat B."/>
            <person name="Drula E."/>
            <person name="Hughes K.W."/>
            <person name="Mata J.L."/>
            <person name="Ishikawa N.K."/>
            <person name="Vargas-Isla R."/>
            <person name="Ushijima S."/>
            <person name="Smith C.A."/>
            <person name="Donoghue J."/>
            <person name="Ahrendt S."/>
            <person name="Andreopoulos W."/>
            <person name="He G."/>
            <person name="LaButti K."/>
            <person name="Lipzen A."/>
            <person name="Ng V."/>
            <person name="Riley R."/>
            <person name="Sandor L."/>
            <person name="Barry K."/>
            <person name="Martinez A.T."/>
            <person name="Xiao Y."/>
            <person name="Gibbons J.G."/>
            <person name="Terashima K."/>
            <person name="Grigoriev I.V."/>
            <person name="Hibbett D."/>
        </authorList>
    </citation>
    <scope>NUCLEOTIDE SEQUENCE</scope>
    <source>
        <strain evidence="7">Sp2 HRB7682 ss15</strain>
    </source>
</reference>
<evidence type="ECO:0000256" key="1">
    <source>
        <dbReference type="ARBA" id="ARBA00004173"/>
    </source>
</evidence>
<dbReference type="PANTHER" id="PTHR13477">
    <property type="entry name" value="MITOCHONDRIAL 39S RIBOSOMAL PROTEIN L49"/>
    <property type="match status" value="1"/>
</dbReference>
<reference evidence="7" key="1">
    <citation type="submission" date="2022-08" db="EMBL/GenBank/DDBJ databases">
        <authorList>
            <consortium name="DOE Joint Genome Institute"/>
            <person name="Min B."/>
            <person name="Riley R."/>
            <person name="Sierra-Patev S."/>
            <person name="Naranjo-Ortiz M."/>
            <person name="Looney B."/>
            <person name="Konkel Z."/>
            <person name="Slot J.C."/>
            <person name="Sakamoto Y."/>
            <person name="Steenwyk J.L."/>
            <person name="Rokas A."/>
            <person name="Carro J."/>
            <person name="Camarero S."/>
            <person name="Ferreira P."/>
            <person name="Molpeceres G."/>
            <person name="Ruiz-Duenas F.J."/>
            <person name="Serrano A."/>
            <person name="Henrissat B."/>
            <person name="Drula E."/>
            <person name="Hughes K.W."/>
            <person name="Mata J.L."/>
            <person name="Ishikawa N.K."/>
            <person name="Vargas-Isla R."/>
            <person name="Ushijima S."/>
            <person name="Smith C.A."/>
            <person name="Ahrendt S."/>
            <person name="Andreopoulos W."/>
            <person name="He G."/>
            <person name="Labutti K."/>
            <person name="Lipzen A."/>
            <person name="Ng V."/>
            <person name="Sandor L."/>
            <person name="Barry K."/>
            <person name="Martinez A.T."/>
            <person name="Xiao Y."/>
            <person name="Gibbons J.G."/>
            <person name="Terashima K."/>
            <person name="Hibbett D.S."/>
            <person name="Grigoriev I.V."/>
        </authorList>
    </citation>
    <scope>NUCLEOTIDE SEQUENCE</scope>
    <source>
        <strain evidence="7">Sp2 HRB7682 ss15</strain>
    </source>
</reference>
<dbReference type="GO" id="GO:0005762">
    <property type="term" value="C:mitochondrial large ribosomal subunit"/>
    <property type="evidence" value="ECO:0007669"/>
    <property type="project" value="TreeGrafter"/>
</dbReference>
<dbReference type="AlphaFoldDB" id="A0A9W8ZUV1"/>
<comment type="similarity">
    <text evidence="2">Belongs to the mitochondrion-specific ribosomal protein mL49 family.</text>
</comment>
<name>A0A9W8ZUV1_9AGAR</name>